<protein>
    <submittedName>
        <fullName evidence="2">Uncharacterized protein</fullName>
    </submittedName>
</protein>
<dbReference type="AlphaFoldDB" id="A0A9X3X5C6"/>
<dbReference type="Proteomes" id="UP001151081">
    <property type="component" value="Unassembled WGS sequence"/>
</dbReference>
<reference evidence="2 3" key="1">
    <citation type="submission" date="2021-04" db="EMBL/GenBank/DDBJ databases">
        <title>Genome analysis of Polyangium sp.</title>
        <authorList>
            <person name="Li Y."/>
            <person name="Wang J."/>
        </authorList>
    </citation>
    <scope>NUCLEOTIDE SEQUENCE [LARGE SCALE GENOMIC DNA]</scope>
    <source>
        <strain evidence="2 3">SDU14</strain>
    </source>
</reference>
<sequence length="240" mass="26080">MMRISTQLLAVGTVLLSTFHASLAQAQYYPPQPYPYQQPYPYGQPAPYQQPYPYGQPAPYQQPYPYQQPNPYQQPYPAYGSQNYLDTGNSRKPKHQLTLRVSPGASFHFIPGSSAQPAFALDAALGFRAGVASYTSIWTEAGYAYDTQGPGHFVAVGVGPLFGTNQTSVGILEKLVIGDVAGGLAVGPRTSLVLMLYNGGLAAEVGHQWIYSNVAGAGHNELRLQVSVDPITFLMRFMGR</sequence>
<accession>A0A9X3X5C6</accession>
<dbReference type="RefSeq" id="WP_272421503.1">
    <property type="nucleotide sequence ID" value="NZ_JAGTJJ010000008.1"/>
</dbReference>
<keyword evidence="3" id="KW-1185">Reference proteome</keyword>
<name>A0A9X3X5C6_9BACT</name>
<feature type="signal peptide" evidence="1">
    <location>
        <begin position="1"/>
        <end position="26"/>
    </location>
</feature>
<evidence type="ECO:0000313" key="3">
    <source>
        <dbReference type="Proteomes" id="UP001151081"/>
    </source>
</evidence>
<keyword evidence="1" id="KW-0732">Signal</keyword>
<gene>
    <name evidence="2" type="ORF">KEG57_18225</name>
</gene>
<dbReference type="EMBL" id="JAGTJJ010000008">
    <property type="protein sequence ID" value="MDC3982458.1"/>
    <property type="molecule type" value="Genomic_DNA"/>
</dbReference>
<feature type="chain" id="PRO_5040962645" evidence="1">
    <location>
        <begin position="27"/>
        <end position="240"/>
    </location>
</feature>
<comment type="caution">
    <text evidence="2">The sequence shown here is derived from an EMBL/GenBank/DDBJ whole genome shotgun (WGS) entry which is preliminary data.</text>
</comment>
<evidence type="ECO:0000256" key="1">
    <source>
        <dbReference type="SAM" id="SignalP"/>
    </source>
</evidence>
<organism evidence="2 3">
    <name type="scientific">Polyangium jinanense</name>
    <dbReference type="NCBI Taxonomy" id="2829994"/>
    <lineage>
        <taxon>Bacteria</taxon>
        <taxon>Pseudomonadati</taxon>
        <taxon>Myxococcota</taxon>
        <taxon>Polyangia</taxon>
        <taxon>Polyangiales</taxon>
        <taxon>Polyangiaceae</taxon>
        <taxon>Polyangium</taxon>
    </lineage>
</organism>
<evidence type="ECO:0000313" key="2">
    <source>
        <dbReference type="EMBL" id="MDC3982458.1"/>
    </source>
</evidence>
<proteinExistence type="predicted"/>